<dbReference type="Proteomes" id="UP000606193">
    <property type="component" value="Unassembled WGS sequence"/>
</dbReference>
<dbReference type="Pfam" id="PF07992">
    <property type="entry name" value="Pyr_redox_2"/>
    <property type="match status" value="1"/>
</dbReference>
<dbReference type="Pfam" id="PF21688">
    <property type="entry name" value="FAD-depend_C"/>
    <property type="match status" value="1"/>
</dbReference>
<dbReference type="EMBL" id="JACRSX010000013">
    <property type="protein sequence ID" value="MBC8562890.1"/>
    <property type="molecule type" value="Genomic_DNA"/>
</dbReference>
<dbReference type="Gene3D" id="3.30.70.2700">
    <property type="match status" value="1"/>
</dbReference>
<dbReference type="PIRSF" id="PIRSF038984">
    <property type="entry name" value="FAD_binding_protein"/>
    <property type="match status" value="1"/>
</dbReference>
<dbReference type="InterPro" id="IPR049516">
    <property type="entry name" value="FAD-depend_C"/>
</dbReference>
<dbReference type="InterPro" id="IPR028348">
    <property type="entry name" value="FAD-binding_protein"/>
</dbReference>
<dbReference type="RefSeq" id="WP_249298141.1">
    <property type="nucleotide sequence ID" value="NZ_JACRSX010000013.1"/>
</dbReference>
<dbReference type="SUPFAM" id="SSF51905">
    <property type="entry name" value="FAD/NAD(P)-binding domain"/>
    <property type="match status" value="1"/>
</dbReference>
<feature type="domain" description="FAD/NAD(P)-binding" evidence="1">
    <location>
        <begin position="128"/>
        <end position="299"/>
    </location>
</feature>
<protein>
    <submittedName>
        <fullName evidence="3">FAD-dependent oxidoreductase</fullName>
    </submittedName>
</protein>
<dbReference type="PANTHER" id="PTHR42842">
    <property type="entry name" value="FAD/NAD(P)-BINDING OXIDOREDUCTASE"/>
    <property type="match status" value="1"/>
</dbReference>
<reference evidence="3 4" key="1">
    <citation type="submission" date="2020-08" db="EMBL/GenBank/DDBJ databases">
        <title>Genome public.</title>
        <authorList>
            <person name="Liu C."/>
            <person name="Sun Q."/>
        </authorList>
    </citation>
    <scope>NUCLEOTIDE SEQUENCE [LARGE SCALE GENOMIC DNA]</scope>
    <source>
        <strain evidence="3 4">NSJ-37</strain>
    </source>
</reference>
<proteinExistence type="predicted"/>
<evidence type="ECO:0000313" key="4">
    <source>
        <dbReference type="Proteomes" id="UP000606193"/>
    </source>
</evidence>
<evidence type="ECO:0000313" key="3">
    <source>
        <dbReference type="EMBL" id="MBC8562890.1"/>
    </source>
</evidence>
<comment type="caution">
    <text evidence="3">The sequence shown here is derived from an EMBL/GenBank/DDBJ whole genome shotgun (WGS) entry which is preliminary data.</text>
</comment>
<evidence type="ECO:0000259" key="1">
    <source>
        <dbReference type="Pfam" id="PF07992"/>
    </source>
</evidence>
<feature type="domain" description="FAD-dependent protein C-terminal" evidence="2">
    <location>
        <begin position="315"/>
        <end position="507"/>
    </location>
</feature>
<dbReference type="InterPro" id="IPR036188">
    <property type="entry name" value="FAD/NAD-bd_sf"/>
</dbReference>
<accession>A0ABR7N2P3</accession>
<gene>
    <name evidence="3" type="ORF">H8704_09690</name>
</gene>
<dbReference type="InterPro" id="IPR023753">
    <property type="entry name" value="FAD/NAD-binding_dom"/>
</dbReference>
<organism evidence="3 4">
    <name type="scientific">Jutongia huaianensis</name>
    <dbReference type="NCBI Taxonomy" id="2763668"/>
    <lineage>
        <taxon>Bacteria</taxon>
        <taxon>Bacillati</taxon>
        <taxon>Bacillota</taxon>
        <taxon>Clostridia</taxon>
        <taxon>Lachnospirales</taxon>
        <taxon>Lachnospiraceae</taxon>
        <taxon>Jutongia</taxon>
    </lineage>
</organism>
<dbReference type="PRINTS" id="PR00411">
    <property type="entry name" value="PNDRDTASEI"/>
</dbReference>
<sequence length="555" mass="61345">MIKISQIKVSLDKICQKAPAELVKKGIIGEEEKQLVRRAAAKQLHIREEEMKEFQILRRSMDARKKHQMQYIYQVVFQIPHEEKVLRRYGKNDAVIWKGFGNGAAKESEKEAVNAASVPDIGQRKRPVIVGMGPAGLFAALELAEHGAAPLVLERGCEVEKRRKKVSRFWDTGELDENCNVQFGEGGAGTFSDGKLNTLVKDPTGRGRRVMETFVRFGAPEEILYLQKPHIGTDLLGQVVRNIREHIRELGGEVLFETQFLRAIWQEDTLEEIVYLRNGREEHLECDTLILATGHSARDTVKTLYDSGILMEAKPFAVGVRVEHPQEMIGRNQYGDLYEKLPTADYKLTYNTGEKRGVYSFCMCPGGYIVNASSEKGRLAVNGMSNHARDGRNANSAIVVTVDPSDFGGRDPLAGIAFQRKWEEAAYKAGQGKIPVQLFGDFCAGRKSTGLGQVIPSIKGQYALANVREVIPGFVGDAIEEGFGAFDRRIHGFAREDAVLAGIESRTSSPVRICRDESLQANIRGIYPCGEGAGYAGGITSAAMDGIRVAESLIK</sequence>
<dbReference type="PANTHER" id="PTHR42842:SF3">
    <property type="entry name" value="FAD_NAD(P)-BINDING OXIDOREDUCTASE FAMILY PROTEIN"/>
    <property type="match status" value="1"/>
</dbReference>
<evidence type="ECO:0000259" key="2">
    <source>
        <dbReference type="Pfam" id="PF21688"/>
    </source>
</evidence>
<name>A0ABR7N2P3_9FIRM</name>
<keyword evidence="4" id="KW-1185">Reference proteome</keyword>
<dbReference type="PRINTS" id="PR00368">
    <property type="entry name" value="FADPNR"/>
</dbReference>
<dbReference type="Gene3D" id="3.50.50.60">
    <property type="entry name" value="FAD/NAD(P)-binding domain"/>
    <property type="match status" value="2"/>
</dbReference>